<keyword evidence="4" id="KW-0418">Kinase</keyword>
<feature type="transmembrane region" description="Helical" evidence="2">
    <location>
        <begin position="51"/>
        <end position="68"/>
    </location>
</feature>
<feature type="transmembrane region" description="Helical" evidence="2">
    <location>
        <begin position="73"/>
        <end position="90"/>
    </location>
</feature>
<keyword evidence="4" id="KW-0808">Transferase</keyword>
<dbReference type="EMBL" id="CAXIXY010000005">
    <property type="protein sequence ID" value="CAL2089526.1"/>
    <property type="molecule type" value="Genomic_DNA"/>
</dbReference>
<reference evidence="4 5" key="1">
    <citation type="submission" date="2024-05" db="EMBL/GenBank/DDBJ databases">
        <authorList>
            <person name="Duchaud E."/>
        </authorList>
    </citation>
    <scope>NUCLEOTIDE SEQUENCE [LARGE SCALE GENOMIC DNA]</scope>
    <source>
        <strain evidence="4">Ena-SAMPLE-TAB-13-05-2024-13:56:06:370-140302</strain>
    </source>
</reference>
<dbReference type="InterPro" id="IPR050640">
    <property type="entry name" value="Bact_2-comp_sensor_kinase"/>
</dbReference>
<dbReference type="Gene3D" id="3.30.565.10">
    <property type="entry name" value="Histidine kinase-like ATPase, C-terminal domain"/>
    <property type="match status" value="1"/>
</dbReference>
<feature type="transmembrane region" description="Helical" evidence="2">
    <location>
        <begin position="12"/>
        <end position="31"/>
    </location>
</feature>
<dbReference type="PANTHER" id="PTHR34220">
    <property type="entry name" value="SENSOR HISTIDINE KINASE YPDA"/>
    <property type="match status" value="1"/>
</dbReference>
<evidence type="ECO:0000256" key="1">
    <source>
        <dbReference type="SAM" id="Coils"/>
    </source>
</evidence>
<keyword evidence="1" id="KW-0175">Coiled coil</keyword>
<name>A0ABM9P3P7_9FLAO</name>
<evidence type="ECO:0000256" key="2">
    <source>
        <dbReference type="SAM" id="Phobius"/>
    </source>
</evidence>
<dbReference type="GO" id="GO:0004673">
    <property type="term" value="F:protein histidine kinase activity"/>
    <property type="evidence" value="ECO:0007669"/>
    <property type="project" value="UniProtKB-EC"/>
</dbReference>
<dbReference type="InterPro" id="IPR036890">
    <property type="entry name" value="HATPase_C_sf"/>
</dbReference>
<protein>
    <submittedName>
        <fullName evidence="4">Two-component system, LytTR family, sensor kinase</fullName>
        <ecNumber evidence="4">2.7.13.3</ecNumber>
    </submittedName>
</protein>
<feature type="coiled-coil region" evidence="1">
    <location>
        <begin position="121"/>
        <end position="148"/>
    </location>
</feature>
<dbReference type="Proteomes" id="UP001497416">
    <property type="component" value="Unassembled WGS sequence"/>
</dbReference>
<organism evidence="4 5">
    <name type="scientific">Tenacibaculum platacis</name>
    <dbReference type="NCBI Taxonomy" id="3137852"/>
    <lineage>
        <taxon>Bacteria</taxon>
        <taxon>Pseudomonadati</taxon>
        <taxon>Bacteroidota</taxon>
        <taxon>Flavobacteriia</taxon>
        <taxon>Flavobacteriales</taxon>
        <taxon>Flavobacteriaceae</taxon>
        <taxon>Tenacibaculum</taxon>
    </lineage>
</organism>
<sequence length="331" mass="38182">MTKKSLKNTLLINIGAFILVVLLEIINGWAIRDKFDTSFSFYLMNLKYATYIMGLIWINHFVLIPFFLDKKRYLLFATLLMGSIILGAYFKTYGKPWSSVSKVSFLFLYTTGTGMAAFFLKRNLLIKKENAEKEKLQKETELKYLKEQVNPHFLFNSLNSIYALSRQASPETPELVMQLSELMRYQLESSKKDTVLLKEELEFIENYLLLEEKRLSNRCHLGFLIKGELREFKIAPMLLIPFVENAIKHGAQSTNQQSTIDISVIIKNNSLDFCAVNSKPKIIPVSKREGLGLENVKRRLNLLYPNAHVLDINDLEGEYKVKLTISLVDTK</sequence>
<dbReference type="PANTHER" id="PTHR34220:SF7">
    <property type="entry name" value="SENSOR HISTIDINE KINASE YPDA"/>
    <property type="match status" value="1"/>
</dbReference>
<keyword evidence="5" id="KW-1185">Reference proteome</keyword>
<proteinExistence type="predicted"/>
<comment type="caution">
    <text evidence="4">The sequence shown here is derived from an EMBL/GenBank/DDBJ whole genome shotgun (WGS) entry which is preliminary data.</text>
</comment>
<feature type="transmembrane region" description="Helical" evidence="2">
    <location>
        <begin position="102"/>
        <end position="120"/>
    </location>
</feature>
<feature type="domain" description="Signal transduction histidine kinase internal region" evidence="3">
    <location>
        <begin position="140"/>
        <end position="218"/>
    </location>
</feature>
<dbReference type="InterPro" id="IPR010559">
    <property type="entry name" value="Sig_transdc_His_kin_internal"/>
</dbReference>
<keyword evidence="2" id="KW-0472">Membrane</keyword>
<evidence type="ECO:0000313" key="5">
    <source>
        <dbReference type="Proteomes" id="UP001497416"/>
    </source>
</evidence>
<dbReference type="Pfam" id="PF06580">
    <property type="entry name" value="His_kinase"/>
    <property type="match status" value="1"/>
</dbReference>
<dbReference type="EC" id="2.7.13.3" evidence="4"/>
<keyword evidence="2" id="KW-1133">Transmembrane helix</keyword>
<dbReference type="RefSeq" id="WP_348712739.1">
    <property type="nucleotide sequence ID" value="NZ_CAXIXY010000005.1"/>
</dbReference>
<evidence type="ECO:0000313" key="4">
    <source>
        <dbReference type="EMBL" id="CAL2089526.1"/>
    </source>
</evidence>
<keyword evidence="2" id="KW-0812">Transmembrane</keyword>
<accession>A0ABM9P3P7</accession>
<evidence type="ECO:0000259" key="3">
    <source>
        <dbReference type="Pfam" id="PF06580"/>
    </source>
</evidence>
<gene>
    <name evidence="4" type="ORF">T190607A01A_30339</name>
</gene>